<dbReference type="EMBL" id="JAQQWL010000004">
    <property type="protein sequence ID" value="KAK8076092.1"/>
    <property type="molecule type" value="Genomic_DNA"/>
</dbReference>
<dbReference type="Proteomes" id="UP001480595">
    <property type="component" value="Unassembled WGS sequence"/>
</dbReference>
<organism evidence="1 2">
    <name type="scientific">Apiospora phragmitis</name>
    <dbReference type="NCBI Taxonomy" id="2905665"/>
    <lineage>
        <taxon>Eukaryota</taxon>
        <taxon>Fungi</taxon>
        <taxon>Dikarya</taxon>
        <taxon>Ascomycota</taxon>
        <taxon>Pezizomycotina</taxon>
        <taxon>Sordariomycetes</taxon>
        <taxon>Xylariomycetidae</taxon>
        <taxon>Amphisphaeriales</taxon>
        <taxon>Apiosporaceae</taxon>
        <taxon>Apiospora</taxon>
    </lineage>
</organism>
<reference evidence="1 2" key="1">
    <citation type="submission" date="2023-01" db="EMBL/GenBank/DDBJ databases">
        <title>Analysis of 21 Apiospora genomes using comparative genomics revels a genus with tremendous synthesis potential of carbohydrate active enzymes and secondary metabolites.</title>
        <authorList>
            <person name="Sorensen T."/>
        </authorList>
    </citation>
    <scope>NUCLEOTIDE SEQUENCE [LARGE SCALE GENOMIC DNA]</scope>
    <source>
        <strain evidence="1 2">CBS 135458</strain>
    </source>
</reference>
<evidence type="ECO:0000313" key="2">
    <source>
        <dbReference type="Proteomes" id="UP001480595"/>
    </source>
</evidence>
<keyword evidence="2" id="KW-1185">Reference proteome</keyword>
<sequence>MQVENFSTGLKAWVHLERAAGFPARIRSTDQRIRDAFKAATENISNGGLVSWLSHIKLLDLIDRLKALIQTERRVAGQGALLGDKTYRTSLGYSGGRIDIFSYDLYEYCGITRRSERNDILEALAARIQHDNGPSMAKVYCALEKITHGLLKSGEEVDFKQVRNAVEHELDL</sequence>
<dbReference type="RefSeq" id="XP_066719051.1">
    <property type="nucleotide sequence ID" value="XM_066854773.1"/>
</dbReference>
<comment type="caution">
    <text evidence="1">The sequence shown here is derived from an EMBL/GenBank/DDBJ whole genome shotgun (WGS) entry which is preliminary data.</text>
</comment>
<proteinExistence type="predicted"/>
<accession>A0ABR1VY37</accession>
<gene>
    <name evidence="1" type="ORF">PG994_003364</name>
</gene>
<dbReference type="GeneID" id="92087836"/>
<name>A0ABR1VY37_9PEZI</name>
<protein>
    <submittedName>
        <fullName evidence="1">Uncharacterized protein</fullName>
    </submittedName>
</protein>
<evidence type="ECO:0000313" key="1">
    <source>
        <dbReference type="EMBL" id="KAK8076092.1"/>
    </source>
</evidence>